<keyword evidence="1" id="KW-0472">Membrane</keyword>
<dbReference type="EMBL" id="FCOX02000020">
    <property type="protein sequence ID" value="SAK82396.1"/>
    <property type="molecule type" value="Genomic_DNA"/>
</dbReference>
<protein>
    <submittedName>
        <fullName evidence="2">Uncharacterized protein</fullName>
    </submittedName>
</protein>
<name>A0A158CKK0_9BURK</name>
<proteinExistence type="predicted"/>
<evidence type="ECO:0000313" key="2">
    <source>
        <dbReference type="EMBL" id="SAK82396.1"/>
    </source>
</evidence>
<dbReference type="AlphaFoldDB" id="A0A158CKK0"/>
<gene>
    <name evidence="2" type="ORF">AWB78_04019</name>
</gene>
<evidence type="ECO:0000313" key="3">
    <source>
        <dbReference type="Proteomes" id="UP000071859"/>
    </source>
</evidence>
<reference evidence="2" key="1">
    <citation type="submission" date="2016-01" db="EMBL/GenBank/DDBJ databases">
        <authorList>
            <person name="Peeters C."/>
        </authorList>
    </citation>
    <scope>NUCLEOTIDE SEQUENCE</scope>
    <source>
        <strain evidence="2">LMG 29321</strain>
    </source>
</reference>
<sequence length="220" mass="25140">MTGGLISTGYIVFVGAAYFLLRRHYGIDSDNFAKIFPSIVAALTSLLAAVIAYVNVKRQAELSLKVERYKADLSKEVEDSKLELSTKLEQAKFVLSGDIEALKVRLTEESNAYSELLKAMDIFYYAMAKLEEGTYKAKEAKTLDDSLGSFSYYLYRLNEACRPPFEQYWERLHFIRERCEDLATVEEKRELWQSTVREIADYHADFVAAFNEHHRAGPGS</sequence>
<keyword evidence="3" id="KW-1185">Reference proteome</keyword>
<organism evidence="2 3">
    <name type="scientific">Caballeronia calidae</name>
    <dbReference type="NCBI Taxonomy" id="1777139"/>
    <lineage>
        <taxon>Bacteria</taxon>
        <taxon>Pseudomonadati</taxon>
        <taxon>Pseudomonadota</taxon>
        <taxon>Betaproteobacteria</taxon>
        <taxon>Burkholderiales</taxon>
        <taxon>Burkholderiaceae</taxon>
        <taxon>Caballeronia</taxon>
    </lineage>
</organism>
<feature type="transmembrane region" description="Helical" evidence="1">
    <location>
        <begin position="33"/>
        <end position="54"/>
    </location>
</feature>
<keyword evidence="1" id="KW-1133">Transmembrane helix</keyword>
<keyword evidence="1" id="KW-0812">Transmembrane</keyword>
<evidence type="ECO:0000256" key="1">
    <source>
        <dbReference type="SAM" id="Phobius"/>
    </source>
</evidence>
<feature type="transmembrane region" description="Helical" evidence="1">
    <location>
        <begin position="6"/>
        <end position="21"/>
    </location>
</feature>
<comment type="caution">
    <text evidence="2">The sequence shown here is derived from an EMBL/GenBank/DDBJ whole genome shotgun (WGS) entry which is preliminary data.</text>
</comment>
<accession>A0A158CKK0</accession>
<dbReference type="Proteomes" id="UP000071859">
    <property type="component" value="Unassembled WGS sequence"/>
</dbReference>